<dbReference type="EMBL" id="JAGPNK010000016">
    <property type="protein sequence ID" value="KAH7307997.1"/>
    <property type="molecule type" value="Genomic_DNA"/>
</dbReference>
<dbReference type="GO" id="GO:0031624">
    <property type="term" value="F:ubiquitin conjugating enzyme binding"/>
    <property type="evidence" value="ECO:0007669"/>
    <property type="project" value="TreeGrafter"/>
</dbReference>
<dbReference type="Proteomes" id="UP000813444">
    <property type="component" value="Unassembled WGS sequence"/>
</dbReference>
<dbReference type="GO" id="GO:0000151">
    <property type="term" value="C:ubiquitin ligase complex"/>
    <property type="evidence" value="ECO:0007669"/>
    <property type="project" value="TreeGrafter"/>
</dbReference>
<dbReference type="PANTHER" id="PTHR12281:SF31">
    <property type="entry name" value="DCN1-LIKE PROTEIN 3"/>
    <property type="match status" value="1"/>
</dbReference>
<dbReference type="PANTHER" id="PTHR12281">
    <property type="entry name" value="RP42 RELATED"/>
    <property type="match status" value="1"/>
</dbReference>
<dbReference type="InterPro" id="IPR005176">
    <property type="entry name" value="PONY_dom"/>
</dbReference>
<sequence length="191" mass="22000">MEYFKKLNVSLENAEFFVVQELVQAPSIGEINRKGYVNGWNSAGVGASHEEHAAHVHALIKDLSRDAALFKKVYRYAFITGREREQKSLSLENALAFWESLFSAPGMEWKTRSNDWIGLWKQFLSEKWTRSVNKDMWNMTLEFAVKSLQDETLSFWSEDGAWPSVIDDFVAWCRQRGIGHASESMEVDPVE</sequence>
<dbReference type="Gene3D" id="1.10.238.10">
    <property type="entry name" value="EF-hand"/>
    <property type="match status" value="1"/>
</dbReference>
<dbReference type="InterPro" id="IPR042460">
    <property type="entry name" value="DCN1-like_PONY"/>
</dbReference>
<dbReference type="AlphaFoldDB" id="A0A8K0SHN9"/>
<dbReference type="GO" id="GO:0045116">
    <property type="term" value="P:protein neddylation"/>
    <property type="evidence" value="ECO:0007669"/>
    <property type="project" value="TreeGrafter"/>
</dbReference>
<dbReference type="InterPro" id="IPR014764">
    <property type="entry name" value="DCN-prot"/>
</dbReference>
<comment type="function">
    <text evidence="1">Neddylation of cullins play an essential role in the regulation of SCF-type complexes activity.</text>
</comment>
<organism evidence="3 4">
    <name type="scientific">Stachybotrys elegans</name>
    <dbReference type="NCBI Taxonomy" id="80388"/>
    <lineage>
        <taxon>Eukaryota</taxon>
        <taxon>Fungi</taxon>
        <taxon>Dikarya</taxon>
        <taxon>Ascomycota</taxon>
        <taxon>Pezizomycotina</taxon>
        <taxon>Sordariomycetes</taxon>
        <taxon>Hypocreomycetidae</taxon>
        <taxon>Hypocreales</taxon>
        <taxon>Stachybotryaceae</taxon>
        <taxon>Stachybotrys</taxon>
    </lineage>
</organism>
<comment type="caution">
    <text evidence="3">The sequence shown here is derived from an EMBL/GenBank/DDBJ whole genome shotgun (WGS) entry which is preliminary data.</text>
</comment>
<dbReference type="OrthoDB" id="27198at2759"/>
<protein>
    <recommendedName>
        <fullName evidence="1">Defective in cullin neddylation protein</fullName>
    </recommendedName>
</protein>
<reference evidence="3" key="1">
    <citation type="journal article" date="2021" name="Nat. Commun.">
        <title>Genetic determinants of endophytism in the Arabidopsis root mycobiome.</title>
        <authorList>
            <person name="Mesny F."/>
            <person name="Miyauchi S."/>
            <person name="Thiergart T."/>
            <person name="Pickel B."/>
            <person name="Atanasova L."/>
            <person name="Karlsson M."/>
            <person name="Huettel B."/>
            <person name="Barry K.W."/>
            <person name="Haridas S."/>
            <person name="Chen C."/>
            <person name="Bauer D."/>
            <person name="Andreopoulos W."/>
            <person name="Pangilinan J."/>
            <person name="LaButti K."/>
            <person name="Riley R."/>
            <person name="Lipzen A."/>
            <person name="Clum A."/>
            <person name="Drula E."/>
            <person name="Henrissat B."/>
            <person name="Kohler A."/>
            <person name="Grigoriev I.V."/>
            <person name="Martin F.M."/>
            <person name="Hacquard S."/>
        </authorList>
    </citation>
    <scope>NUCLEOTIDE SEQUENCE</scope>
    <source>
        <strain evidence="3">MPI-CAGE-CH-0235</strain>
    </source>
</reference>
<evidence type="ECO:0000313" key="3">
    <source>
        <dbReference type="EMBL" id="KAH7307997.1"/>
    </source>
</evidence>
<evidence type="ECO:0000256" key="1">
    <source>
        <dbReference type="RuleBase" id="RU410713"/>
    </source>
</evidence>
<accession>A0A8K0SHN9</accession>
<proteinExistence type="predicted"/>
<keyword evidence="4" id="KW-1185">Reference proteome</keyword>
<feature type="domain" description="DCUN1" evidence="2">
    <location>
        <begin position="1"/>
        <end position="174"/>
    </location>
</feature>
<dbReference type="GO" id="GO:0097602">
    <property type="term" value="F:cullin family protein binding"/>
    <property type="evidence" value="ECO:0007669"/>
    <property type="project" value="TreeGrafter"/>
</dbReference>
<evidence type="ECO:0000259" key="2">
    <source>
        <dbReference type="PROSITE" id="PS51229"/>
    </source>
</evidence>
<dbReference type="PROSITE" id="PS51229">
    <property type="entry name" value="DCUN1"/>
    <property type="match status" value="1"/>
</dbReference>
<dbReference type="Pfam" id="PF03556">
    <property type="entry name" value="Cullin_binding"/>
    <property type="match status" value="1"/>
</dbReference>
<evidence type="ECO:0000313" key="4">
    <source>
        <dbReference type="Proteomes" id="UP000813444"/>
    </source>
</evidence>
<dbReference type="GO" id="GO:0032182">
    <property type="term" value="F:ubiquitin-like protein binding"/>
    <property type="evidence" value="ECO:0007669"/>
    <property type="project" value="TreeGrafter"/>
</dbReference>
<dbReference type="Gene3D" id="1.10.238.200">
    <property type="entry name" value="Cullin, PONY binding domain"/>
    <property type="match status" value="1"/>
</dbReference>
<gene>
    <name evidence="3" type="ORF">B0I35DRAFT_101506</name>
</gene>
<name>A0A8K0SHN9_9HYPO</name>